<evidence type="ECO:0000256" key="1">
    <source>
        <dbReference type="SAM" id="Coils"/>
    </source>
</evidence>
<feature type="coiled-coil region" evidence="1">
    <location>
        <begin position="258"/>
        <end position="285"/>
    </location>
</feature>
<protein>
    <submittedName>
        <fullName evidence="3">Uncharacterized protein</fullName>
    </submittedName>
</protein>
<reference evidence="3 4" key="1">
    <citation type="submission" date="2017-05" db="EMBL/GenBank/DDBJ databases">
        <authorList>
            <person name="Varghese N."/>
            <person name="Submissions S."/>
        </authorList>
    </citation>
    <scope>NUCLEOTIDE SEQUENCE [LARGE SCALE GENOMIC DNA]</scope>
    <source>
        <strain evidence="3 4">SM16</strain>
    </source>
</reference>
<evidence type="ECO:0000256" key="2">
    <source>
        <dbReference type="SAM" id="MobiDB-lite"/>
    </source>
</evidence>
<sequence length="290" mass="31836">MSDPYDPPAFGWDDDPFASSPSSLNPYDAAPQGAPDWRALPPDVGDGFGRFDDPLLPQPEGSGAGCRSARPSRRTSAVAFFEEEPAADDPLLGFAPYIHAVPRRNSITPERQRAFIAALAGCGIVTQAARSIGASLEALYRLRHRKGAEGFAAAWERALDRGVLRLEDCALERAIRGEERPVASQGKVVATYLRHDTALMLFLLRHRRAQRYAEGGGGGIGGRRDPQPGSALYERIVADYKARQPSSEEVIESINAKIERIRQRRLAHAAELAEEQERIAQEEMEGYWGT</sequence>
<keyword evidence="1" id="KW-0175">Coiled coil</keyword>
<organism evidence="3 4">
    <name type="scientific">Novosphingobium panipatense</name>
    <dbReference type="NCBI Taxonomy" id="428991"/>
    <lineage>
        <taxon>Bacteria</taxon>
        <taxon>Pseudomonadati</taxon>
        <taxon>Pseudomonadota</taxon>
        <taxon>Alphaproteobacteria</taxon>
        <taxon>Sphingomonadales</taxon>
        <taxon>Sphingomonadaceae</taxon>
        <taxon>Novosphingobium</taxon>
    </lineage>
</organism>
<feature type="region of interest" description="Disordered" evidence="2">
    <location>
        <begin position="1"/>
        <end position="70"/>
    </location>
</feature>
<proteinExistence type="predicted"/>
<evidence type="ECO:0000313" key="4">
    <source>
        <dbReference type="Proteomes" id="UP001157910"/>
    </source>
</evidence>
<accession>A0ABY1PWP6</accession>
<dbReference type="EMBL" id="FXUI01000001">
    <property type="protein sequence ID" value="SMP51534.1"/>
    <property type="molecule type" value="Genomic_DNA"/>
</dbReference>
<dbReference type="RefSeq" id="WP_283404818.1">
    <property type="nucleotide sequence ID" value="NZ_FXUI01000001.1"/>
</dbReference>
<dbReference type="Proteomes" id="UP001157910">
    <property type="component" value="Unassembled WGS sequence"/>
</dbReference>
<evidence type="ECO:0000313" key="3">
    <source>
        <dbReference type="EMBL" id="SMP51534.1"/>
    </source>
</evidence>
<gene>
    <name evidence="3" type="ORF">SAMN06296065_101124</name>
</gene>
<comment type="caution">
    <text evidence="3">The sequence shown here is derived from an EMBL/GenBank/DDBJ whole genome shotgun (WGS) entry which is preliminary data.</text>
</comment>
<name>A0ABY1PWP6_9SPHN</name>
<keyword evidence="4" id="KW-1185">Reference proteome</keyword>